<dbReference type="PROSITE" id="PS50112">
    <property type="entry name" value="PAS"/>
    <property type="match status" value="1"/>
</dbReference>
<protein>
    <submittedName>
        <fullName evidence="7">EAL domain-containing protein</fullName>
    </submittedName>
</protein>
<feature type="region of interest" description="Disordered" evidence="1">
    <location>
        <begin position="780"/>
        <end position="806"/>
    </location>
</feature>
<evidence type="ECO:0000313" key="8">
    <source>
        <dbReference type="EMBL" id="MCG6660492.1"/>
    </source>
</evidence>
<comment type="caution">
    <text evidence="7">The sequence shown here is derived from an EMBL/GenBank/DDBJ whole genome shotgun (WGS) entry which is preliminary data.</text>
</comment>
<dbReference type="InterPro" id="IPR052155">
    <property type="entry name" value="Biofilm_reg_signaling"/>
</dbReference>
<reference evidence="8 10" key="1">
    <citation type="submission" date="2020-05" db="EMBL/GenBank/DDBJ databases">
        <title>Comparative genomic analysis of denitrifying bacteria from Halomonas genus.</title>
        <authorList>
            <person name="Wang L."/>
            <person name="Shao Z."/>
        </authorList>
    </citation>
    <scope>NUCLEOTIDE SEQUENCE [LARGE SCALE GENOMIC DNA]</scope>
    <source>
        <strain evidence="8 10">DSM 17331</strain>
    </source>
</reference>
<evidence type="ECO:0000313" key="7">
    <source>
        <dbReference type="EMBL" id="MBA2779065.1"/>
    </source>
</evidence>
<dbReference type="CDD" id="cd00130">
    <property type="entry name" value="PAS"/>
    <property type="match status" value="1"/>
</dbReference>
<name>A0A7W0AE11_9GAMM</name>
<dbReference type="SUPFAM" id="SSF141868">
    <property type="entry name" value="EAL domain-like"/>
    <property type="match status" value="1"/>
</dbReference>
<dbReference type="NCBIfam" id="TIGR00229">
    <property type="entry name" value="sensory_box"/>
    <property type="match status" value="1"/>
</dbReference>
<organism evidence="7 9">
    <name type="scientific">Billgrantia kenyensis</name>
    <dbReference type="NCBI Taxonomy" id="321266"/>
    <lineage>
        <taxon>Bacteria</taxon>
        <taxon>Pseudomonadati</taxon>
        <taxon>Pseudomonadota</taxon>
        <taxon>Gammaproteobacteria</taxon>
        <taxon>Oceanospirillales</taxon>
        <taxon>Halomonadaceae</taxon>
        <taxon>Billgrantia</taxon>
    </lineage>
</organism>
<keyword evidence="10" id="KW-1185">Reference proteome</keyword>
<feature type="domain" description="PAS" evidence="3">
    <location>
        <begin position="221"/>
        <end position="286"/>
    </location>
</feature>
<dbReference type="RefSeq" id="WP_181514547.1">
    <property type="nucleotide sequence ID" value="NZ_JABFUB010000002.1"/>
</dbReference>
<dbReference type="CDD" id="cd01949">
    <property type="entry name" value="GGDEF"/>
    <property type="match status" value="1"/>
</dbReference>
<dbReference type="SUPFAM" id="SSF55073">
    <property type="entry name" value="Nucleotide cyclase"/>
    <property type="match status" value="1"/>
</dbReference>
<feature type="domain" description="PAC" evidence="4">
    <location>
        <begin position="290"/>
        <end position="343"/>
    </location>
</feature>
<dbReference type="InterPro" id="IPR035965">
    <property type="entry name" value="PAS-like_dom_sf"/>
</dbReference>
<feature type="domain" description="GGDEF" evidence="6">
    <location>
        <begin position="375"/>
        <end position="513"/>
    </location>
</feature>
<keyword evidence="2" id="KW-0812">Transmembrane</keyword>
<dbReference type="PROSITE" id="PS50887">
    <property type="entry name" value="GGDEF"/>
    <property type="match status" value="1"/>
</dbReference>
<evidence type="ECO:0000256" key="2">
    <source>
        <dbReference type="SAM" id="Phobius"/>
    </source>
</evidence>
<dbReference type="Pfam" id="PF08448">
    <property type="entry name" value="PAS_4"/>
    <property type="match status" value="1"/>
</dbReference>
<dbReference type="InterPro" id="IPR029787">
    <property type="entry name" value="Nucleotide_cyclase"/>
</dbReference>
<feature type="transmembrane region" description="Helical" evidence="2">
    <location>
        <begin position="101"/>
        <end position="120"/>
    </location>
</feature>
<dbReference type="InterPro" id="IPR000700">
    <property type="entry name" value="PAS-assoc_C"/>
</dbReference>
<dbReference type="Proteomes" id="UP000518091">
    <property type="component" value="Unassembled WGS sequence"/>
</dbReference>
<dbReference type="InterPro" id="IPR043128">
    <property type="entry name" value="Rev_trsase/Diguanyl_cyclase"/>
</dbReference>
<feature type="transmembrane region" description="Helical" evidence="2">
    <location>
        <begin position="36"/>
        <end position="55"/>
    </location>
</feature>
<sequence>MPLPLQDEPPFTEVELDLSHRRQLAHEQVRLLYERLWQPLLTSVLAACLLVAAMWPFTSPVLLLVWLAAMFLVSGGRLWLAWHYHRQPEEVRRRRRWLYRFAWGAGIAALLWGAAGLLMFTMEHHGQLAALAIVLTGIAAGGVTTLSSVAWIAPVYVLVVLLPLLGQLLAQGDSLALLLSAMVVLLLGLVLVTSRRLHRNISDNIALRLIVSSRERQLRVSEARYRAIFRHTPLGVMHFDRQGKVVDCNEMCLDILGASRQRLLGINLLTQLEDERVSKAVRDALESGTGYFEGTYRNLFSGKKTPLRAFYSALRNEAGEVVGGVAVIEDFTERKLAEETIHRQAYFDPLTELPNRRLLIETLASTIRDRRDDGRVGLLMFLDLDRFKIINDTLGHAVGDELLRQVSKRLLLSIDDSAMAARLSGDEFVVMMPTLSADRAAELERAEQRAERLLATLRRTYDLGEQRISVTPSIGYTIFPLGDEDVGDVLRHADTAMYQAKLRGRAQICGYEPSMQTQLSWRLEMEQALRLALVEGQLSIAFQPQLDQGERIIGGEALMRWKHPRHGWVSPEVFIAIAEESDLIVELETWMLERCCELLARLPASVLPRLSVNISVRHFTQPGFVEGLTWVTGTHGIDPARLVVELTESIMIDGLEDAIERMQALKRLGVHLALDDFGTGFSSLSYLKSLPLDELKIDRSFVSSLDTDCNDAAIVETVLAMAQHLGIDVVAEGVENEAQRQFLLQRGCGLYQGYHFHRPMLVEAFETLLMGQGVAPVTGSAMSAESSAGPEPQGDQREMTGIPGKP</sequence>
<dbReference type="AlphaFoldDB" id="A0A7W0AE11"/>
<proteinExistence type="predicted"/>
<dbReference type="PANTHER" id="PTHR44757:SF2">
    <property type="entry name" value="BIOFILM ARCHITECTURE MAINTENANCE PROTEIN MBAA"/>
    <property type="match status" value="1"/>
</dbReference>
<dbReference type="Pfam" id="PF00563">
    <property type="entry name" value="EAL"/>
    <property type="match status" value="1"/>
</dbReference>
<evidence type="ECO:0000259" key="5">
    <source>
        <dbReference type="PROSITE" id="PS50883"/>
    </source>
</evidence>
<dbReference type="SMART" id="SM00091">
    <property type="entry name" value="PAS"/>
    <property type="match status" value="1"/>
</dbReference>
<dbReference type="PROSITE" id="PS50113">
    <property type="entry name" value="PAC"/>
    <property type="match status" value="1"/>
</dbReference>
<dbReference type="SUPFAM" id="SSF55785">
    <property type="entry name" value="PYP-like sensor domain (PAS domain)"/>
    <property type="match status" value="1"/>
</dbReference>
<feature type="transmembrane region" description="Helical" evidence="2">
    <location>
        <begin position="150"/>
        <end position="169"/>
    </location>
</feature>
<keyword evidence="2" id="KW-0472">Membrane</keyword>
<dbReference type="Gene3D" id="3.30.450.20">
    <property type="entry name" value="PAS domain"/>
    <property type="match status" value="1"/>
</dbReference>
<dbReference type="EMBL" id="JABFUB010000002">
    <property type="protein sequence ID" value="MCG6660492.1"/>
    <property type="molecule type" value="Genomic_DNA"/>
</dbReference>
<keyword evidence="2" id="KW-1133">Transmembrane helix</keyword>
<dbReference type="Pfam" id="PF00990">
    <property type="entry name" value="GGDEF"/>
    <property type="match status" value="1"/>
</dbReference>
<feature type="domain" description="EAL" evidence="5">
    <location>
        <begin position="522"/>
        <end position="773"/>
    </location>
</feature>
<dbReference type="PANTHER" id="PTHR44757">
    <property type="entry name" value="DIGUANYLATE CYCLASE DGCP"/>
    <property type="match status" value="1"/>
</dbReference>
<evidence type="ECO:0000259" key="3">
    <source>
        <dbReference type="PROSITE" id="PS50112"/>
    </source>
</evidence>
<dbReference type="NCBIfam" id="TIGR00254">
    <property type="entry name" value="GGDEF"/>
    <property type="match status" value="1"/>
</dbReference>
<dbReference type="Gene3D" id="3.20.20.450">
    <property type="entry name" value="EAL domain"/>
    <property type="match status" value="1"/>
</dbReference>
<feature type="transmembrane region" description="Helical" evidence="2">
    <location>
        <begin position="175"/>
        <end position="192"/>
    </location>
</feature>
<evidence type="ECO:0000313" key="9">
    <source>
        <dbReference type="Proteomes" id="UP000518091"/>
    </source>
</evidence>
<dbReference type="CDD" id="cd01948">
    <property type="entry name" value="EAL"/>
    <property type="match status" value="1"/>
</dbReference>
<dbReference type="InterPro" id="IPR000014">
    <property type="entry name" value="PAS"/>
</dbReference>
<dbReference type="Gene3D" id="3.30.70.270">
    <property type="match status" value="1"/>
</dbReference>
<dbReference type="EMBL" id="JACEFT010000009">
    <property type="protein sequence ID" value="MBA2779065.1"/>
    <property type="molecule type" value="Genomic_DNA"/>
</dbReference>
<dbReference type="InterPro" id="IPR035919">
    <property type="entry name" value="EAL_sf"/>
</dbReference>
<evidence type="ECO:0000313" key="10">
    <source>
        <dbReference type="Proteomes" id="UP000814353"/>
    </source>
</evidence>
<dbReference type="InterPro" id="IPR001633">
    <property type="entry name" value="EAL_dom"/>
</dbReference>
<dbReference type="PROSITE" id="PS50883">
    <property type="entry name" value="EAL"/>
    <property type="match status" value="1"/>
</dbReference>
<dbReference type="SMART" id="SM00052">
    <property type="entry name" value="EAL"/>
    <property type="match status" value="1"/>
</dbReference>
<feature type="transmembrane region" description="Helical" evidence="2">
    <location>
        <begin position="61"/>
        <end position="80"/>
    </location>
</feature>
<gene>
    <name evidence="7" type="ORF">H1D44_09150</name>
    <name evidence="8" type="ORF">HOP48_02885</name>
</gene>
<dbReference type="Proteomes" id="UP000814353">
    <property type="component" value="Unassembled WGS sequence"/>
</dbReference>
<evidence type="ECO:0000259" key="4">
    <source>
        <dbReference type="PROSITE" id="PS50113"/>
    </source>
</evidence>
<dbReference type="InterPro" id="IPR000160">
    <property type="entry name" value="GGDEF_dom"/>
</dbReference>
<evidence type="ECO:0000256" key="1">
    <source>
        <dbReference type="SAM" id="MobiDB-lite"/>
    </source>
</evidence>
<dbReference type="InterPro" id="IPR013656">
    <property type="entry name" value="PAS_4"/>
</dbReference>
<evidence type="ECO:0000259" key="6">
    <source>
        <dbReference type="PROSITE" id="PS50887"/>
    </source>
</evidence>
<reference evidence="7 9" key="2">
    <citation type="submission" date="2020-07" db="EMBL/GenBank/DDBJ databases">
        <title>Identification of Halomonas strains.</title>
        <authorList>
            <person name="Xiao Z."/>
            <person name="Shen J."/>
        </authorList>
    </citation>
    <scope>NUCLEOTIDE SEQUENCE [LARGE SCALE GENOMIC DNA]</scope>
    <source>
        <strain evidence="7 9">DSM 17331</strain>
    </source>
</reference>
<dbReference type="SMART" id="SM00267">
    <property type="entry name" value="GGDEF"/>
    <property type="match status" value="1"/>
</dbReference>
<accession>A0A7W0AE11</accession>